<dbReference type="PRINTS" id="PR00420">
    <property type="entry name" value="RNGMNOXGNASE"/>
</dbReference>
<name>A0ABT7MGI1_9PSEU</name>
<organism evidence="2 3">
    <name type="scientific">Actinomycetospora termitidis</name>
    <dbReference type="NCBI Taxonomy" id="3053470"/>
    <lineage>
        <taxon>Bacteria</taxon>
        <taxon>Bacillati</taxon>
        <taxon>Actinomycetota</taxon>
        <taxon>Actinomycetes</taxon>
        <taxon>Pseudonocardiales</taxon>
        <taxon>Pseudonocardiaceae</taxon>
        <taxon>Actinomycetospora</taxon>
    </lineage>
</organism>
<comment type="caution">
    <text evidence="2">The sequence shown here is derived from an EMBL/GenBank/DDBJ whole genome shotgun (WGS) entry which is preliminary data.</text>
</comment>
<evidence type="ECO:0000313" key="3">
    <source>
        <dbReference type="Proteomes" id="UP001231924"/>
    </source>
</evidence>
<dbReference type="InterPro" id="IPR036188">
    <property type="entry name" value="FAD/NAD-bd_sf"/>
</dbReference>
<feature type="domain" description="FAD-binding" evidence="1">
    <location>
        <begin position="5"/>
        <end position="313"/>
    </location>
</feature>
<dbReference type="Pfam" id="PF01494">
    <property type="entry name" value="FAD_binding_3"/>
    <property type="match status" value="1"/>
</dbReference>
<proteinExistence type="predicted"/>
<evidence type="ECO:0000313" key="2">
    <source>
        <dbReference type="EMBL" id="MDL5159551.1"/>
    </source>
</evidence>
<keyword evidence="2" id="KW-0503">Monooxygenase</keyword>
<dbReference type="Gene3D" id="3.30.9.10">
    <property type="entry name" value="D-Amino Acid Oxidase, subunit A, domain 2"/>
    <property type="match status" value="1"/>
</dbReference>
<dbReference type="Proteomes" id="UP001231924">
    <property type="component" value="Unassembled WGS sequence"/>
</dbReference>
<dbReference type="SUPFAM" id="SSF51905">
    <property type="entry name" value="FAD/NAD(P)-binding domain"/>
    <property type="match status" value="1"/>
</dbReference>
<dbReference type="Gene3D" id="3.50.50.60">
    <property type="entry name" value="FAD/NAD(P)-binding domain"/>
    <property type="match status" value="1"/>
</dbReference>
<gene>
    <name evidence="2" type="ORF">QRT03_26530</name>
</gene>
<dbReference type="InterPro" id="IPR051704">
    <property type="entry name" value="FAD_aromatic-hydroxylase"/>
</dbReference>
<keyword evidence="2" id="KW-0560">Oxidoreductase</keyword>
<dbReference type="RefSeq" id="WP_286056147.1">
    <property type="nucleotide sequence ID" value="NZ_JASVWF010000007.1"/>
</dbReference>
<sequence>MSAPKVLVSGASIAGPAAASWLAAAGWDVTVVERFDHLRDEGQNVDVRGAGREVLRRMGLEDAVRGHHTSETGLSFVDEDGRAYATFPAGVGDSDGAPTAELEILRGELARVLYDHSAGSAEYRFGDRIAALHDDGSGVDVEFAHGPGRRFDAVVIAEGSRSRSRDLVFPDAVLDELGLVGAYLTIPRTASDDRQWRIFFAGRGRLVHLRPDDVGSTRAMLSLYTDLRGFDHLDRENAVALLRATYADVGWEAPRILADLDDDSLYVDQIAQVRLPTWHRGRVAVLGDAAWCAGPFGTGTTSALAGAYVLAGELGTTPDDVPGAFARYESILRPMTELAQTFVPRNGHPRVEWHRTLLRTGLRVLGGPIGRAVGRVRRQVPPPPVDVLTLPDYPVRATAGV</sequence>
<reference evidence="2 3" key="1">
    <citation type="submission" date="2023-06" db="EMBL/GenBank/DDBJ databases">
        <title>Actinomycetospora Odt1-22.</title>
        <authorList>
            <person name="Supong K."/>
        </authorList>
    </citation>
    <scope>NUCLEOTIDE SEQUENCE [LARGE SCALE GENOMIC DNA]</scope>
    <source>
        <strain evidence="2 3">Odt1-22</strain>
    </source>
</reference>
<dbReference type="GO" id="GO:0004497">
    <property type="term" value="F:monooxygenase activity"/>
    <property type="evidence" value="ECO:0007669"/>
    <property type="project" value="UniProtKB-KW"/>
</dbReference>
<accession>A0ABT7MGI1</accession>
<dbReference type="PANTHER" id="PTHR46865">
    <property type="entry name" value="OXIDOREDUCTASE-RELATED"/>
    <property type="match status" value="1"/>
</dbReference>
<protein>
    <submittedName>
        <fullName evidence="2">FAD-dependent monooxygenase</fullName>
    </submittedName>
</protein>
<dbReference type="EMBL" id="JASVWF010000007">
    <property type="protein sequence ID" value="MDL5159551.1"/>
    <property type="molecule type" value="Genomic_DNA"/>
</dbReference>
<evidence type="ECO:0000259" key="1">
    <source>
        <dbReference type="Pfam" id="PF01494"/>
    </source>
</evidence>
<keyword evidence="3" id="KW-1185">Reference proteome</keyword>
<dbReference type="InterPro" id="IPR002938">
    <property type="entry name" value="FAD-bd"/>
</dbReference>
<dbReference type="PANTHER" id="PTHR46865:SF2">
    <property type="entry name" value="MONOOXYGENASE"/>
    <property type="match status" value="1"/>
</dbReference>